<name>A0A2W5SSS4_VARPD</name>
<protein>
    <submittedName>
        <fullName evidence="1">Uncharacterized protein</fullName>
    </submittedName>
</protein>
<gene>
    <name evidence="1" type="ORF">DI563_02600</name>
</gene>
<sequence>MDEIPPPLWIAACAHHLHQHWRTLSPQELEDTARELMRDPRLREMPPAEAAAQWLQPVESKA</sequence>
<dbReference type="EMBL" id="QFPP01000010">
    <property type="protein sequence ID" value="PZQ77790.1"/>
    <property type="molecule type" value="Genomic_DNA"/>
</dbReference>
<evidence type="ECO:0000313" key="2">
    <source>
        <dbReference type="Proteomes" id="UP000249135"/>
    </source>
</evidence>
<dbReference type="Proteomes" id="UP000249135">
    <property type="component" value="Unassembled WGS sequence"/>
</dbReference>
<proteinExistence type="predicted"/>
<comment type="caution">
    <text evidence="1">The sequence shown here is derived from an EMBL/GenBank/DDBJ whole genome shotgun (WGS) entry which is preliminary data.</text>
</comment>
<reference evidence="1 2" key="1">
    <citation type="submission" date="2017-08" db="EMBL/GenBank/DDBJ databases">
        <title>Infants hospitalized years apart are colonized by the same room-sourced microbial strains.</title>
        <authorList>
            <person name="Brooks B."/>
            <person name="Olm M.R."/>
            <person name="Firek B.A."/>
            <person name="Baker R."/>
            <person name="Thomas B.C."/>
            <person name="Morowitz M.J."/>
            <person name="Banfield J.F."/>
        </authorList>
    </citation>
    <scope>NUCLEOTIDE SEQUENCE [LARGE SCALE GENOMIC DNA]</scope>
    <source>
        <strain evidence="1">S2_005_003_R2_41</strain>
    </source>
</reference>
<dbReference type="AlphaFoldDB" id="A0A2W5SSS4"/>
<accession>A0A2W5SSS4</accession>
<organism evidence="1 2">
    <name type="scientific">Variovorax paradoxus</name>
    <dbReference type="NCBI Taxonomy" id="34073"/>
    <lineage>
        <taxon>Bacteria</taxon>
        <taxon>Pseudomonadati</taxon>
        <taxon>Pseudomonadota</taxon>
        <taxon>Betaproteobacteria</taxon>
        <taxon>Burkholderiales</taxon>
        <taxon>Comamonadaceae</taxon>
        <taxon>Variovorax</taxon>
    </lineage>
</organism>
<evidence type="ECO:0000313" key="1">
    <source>
        <dbReference type="EMBL" id="PZQ77790.1"/>
    </source>
</evidence>